<keyword evidence="1" id="KW-0479">Metal-binding</keyword>
<dbReference type="SUPFAM" id="SSF57850">
    <property type="entry name" value="RING/U-box"/>
    <property type="match status" value="1"/>
</dbReference>
<dbReference type="InterPro" id="IPR001841">
    <property type="entry name" value="Znf_RING"/>
</dbReference>
<evidence type="ECO:0000256" key="6">
    <source>
        <dbReference type="ARBA" id="ARBA00022840"/>
    </source>
</evidence>
<dbReference type="Pfam" id="PF26021">
    <property type="entry name" value="Ferritin_C144_05"/>
    <property type="match status" value="1"/>
</dbReference>
<evidence type="ECO:0000256" key="1">
    <source>
        <dbReference type="ARBA" id="ARBA00022723"/>
    </source>
</evidence>
<feature type="region of interest" description="Disordered" evidence="9">
    <location>
        <begin position="1202"/>
        <end position="1223"/>
    </location>
</feature>
<dbReference type="Gene3D" id="3.30.40.10">
    <property type="entry name" value="Zinc/RING finger domain, C3HC4 (zinc finger)"/>
    <property type="match status" value="1"/>
</dbReference>
<dbReference type="EMBL" id="SNSC02000001">
    <property type="protein sequence ID" value="TID27295.1"/>
    <property type="molecule type" value="Genomic_DNA"/>
</dbReference>
<dbReference type="InterPro" id="IPR017907">
    <property type="entry name" value="Znf_RING_CS"/>
</dbReference>
<dbReference type="Pfam" id="PF13923">
    <property type="entry name" value="zf-C3HC4_2"/>
    <property type="match status" value="1"/>
</dbReference>
<dbReference type="InterPro" id="IPR052583">
    <property type="entry name" value="ATP-helicase/E3_Ub-Ligase"/>
</dbReference>
<dbReference type="GO" id="GO:0005634">
    <property type="term" value="C:nucleus"/>
    <property type="evidence" value="ECO:0007669"/>
    <property type="project" value="TreeGrafter"/>
</dbReference>
<dbReference type="InterPro" id="IPR001650">
    <property type="entry name" value="Helicase_C-like"/>
</dbReference>
<dbReference type="Pfam" id="PF00271">
    <property type="entry name" value="Helicase_C"/>
    <property type="match status" value="1"/>
</dbReference>
<dbReference type="Gene3D" id="3.40.50.10810">
    <property type="entry name" value="Tandem AAA-ATPase domain"/>
    <property type="match status" value="1"/>
</dbReference>
<dbReference type="PROSITE" id="PS50089">
    <property type="entry name" value="ZF_RING_2"/>
    <property type="match status" value="1"/>
</dbReference>
<evidence type="ECO:0000259" key="10">
    <source>
        <dbReference type="PROSITE" id="PS50089"/>
    </source>
</evidence>
<keyword evidence="4" id="KW-0378">Hydrolase</keyword>
<feature type="domain" description="Helicase ATP-binding" evidence="11">
    <location>
        <begin position="326"/>
        <end position="524"/>
    </location>
</feature>
<accession>A0A4Z1PCS1</accession>
<evidence type="ECO:0000259" key="11">
    <source>
        <dbReference type="PROSITE" id="PS51192"/>
    </source>
</evidence>
<dbReference type="GO" id="GO:0000209">
    <property type="term" value="P:protein polyubiquitination"/>
    <property type="evidence" value="ECO:0007669"/>
    <property type="project" value="TreeGrafter"/>
</dbReference>
<dbReference type="InterPro" id="IPR013083">
    <property type="entry name" value="Znf_RING/FYVE/PHD"/>
</dbReference>
<evidence type="ECO:0000259" key="12">
    <source>
        <dbReference type="PROSITE" id="PS51194"/>
    </source>
</evidence>
<evidence type="ECO:0000256" key="8">
    <source>
        <dbReference type="SAM" id="Coils"/>
    </source>
</evidence>
<dbReference type="InterPro" id="IPR049730">
    <property type="entry name" value="SNF2/RAD54-like_C"/>
</dbReference>
<evidence type="ECO:0000256" key="5">
    <source>
        <dbReference type="ARBA" id="ARBA00022833"/>
    </source>
</evidence>
<keyword evidence="6" id="KW-0067">ATP-binding</keyword>
<keyword evidence="13" id="KW-0347">Helicase</keyword>
<dbReference type="InterPro" id="IPR000330">
    <property type="entry name" value="SNF2_N"/>
</dbReference>
<dbReference type="GO" id="GO:0006974">
    <property type="term" value="P:DNA damage response"/>
    <property type="evidence" value="ECO:0007669"/>
    <property type="project" value="TreeGrafter"/>
</dbReference>
<dbReference type="SUPFAM" id="SSF52540">
    <property type="entry name" value="P-loop containing nucleoside triphosphate hydrolases"/>
    <property type="match status" value="2"/>
</dbReference>
<evidence type="ECO:0000256" key="2">
    <source>
        <dbReference type="ARBA" id="ARBA00022741"/>
    </source>
</evidence>
<evidence type="ECO:0000256" key="9">
    <source>
        <dbReference type="SAM" id="MobiDB-lite"/>
    </source>
</evidence>
<dbReference type="STRING" id="86259.A0A4Z1PCS1"/>
<dbReference type="PANTHER" id="PTHR45865">
    <property type="entry name" value="E3 UBIQUITIN-PROTEIN LIGASE SHPRH FAMILY MEMBER"/>
    <property type="match status" value="1"/>
</dbReference>
<dbReference type="PROSITE" id="PS51194">
    <property type="entry name" value="HELICASE_CTER"/>
    <property type="match status" value="1"/>
</dbReference>
<evidence type="ECO:0000256" key="4">
    <source>
        <dbReference type="ARBA" id="ARBA00022801"/>
    </source>
</evidence>
<gene>
    <name evidence="13" type="ORF">E6O75_ATG00062</name>
</gene>
<organism evidence="13 14">
    <name type="scientific">Venturia nashicola</name>
    <dbReference type="NCBI Taxonomy" id="86259"/>
    <lineage>
        <taxon>Eukaryota</taxon>
        <taxon>Fungi</taxon>
        <taxon>Dikarya</taxon>
        <taxon>Ascomycota</taxon>
        <taxon>Pezizomycotina</taxon>
        <taxon>Dothideomycetes</taxon>
        <taxon>Pleosporomycetidae</taxon>
        <taxon>Venturiales</taxon>
        <taxon>Venturiaceae</taxon>
        <taxon>Venturia</taxon>
    </lineage>
</organism>
<reference evidence="13 14" key="1">
    <citation type="submission" date="2019-04" db="EMBL/GenBank/DDBJ databases">
        <title>High contiguity whole genome sequence and gene annotation resource for two Venturia nashicola isolates.</title>
        <authorList>
            <person name="Prokchorchik M."/>
            <person name="Won K."/>
            <person name="Lee Y."/>
            <person name="Choi E.D."/>
            <person name="Segonzac C."/>
            <person name="Sohn K.H."/>
        </authorList>
    </citation>
    <scope>NUCLEOTIDE SEQUENCE [LARGE SCALE GENOMIC DNA]</scope>
    <source>
        <strain evidence="13 14">PRI2</strain>
    </source>
</reference>
<dbReference type="Proteomes" id="UP000298493">
    <property type="component" value="Unassembled WGS sequence"/>
</dbReference>
<feature type="coiled-coil region" evidence="8">
    <location>
        <begin position="1081"/>
        <end position="1113"/>
    </location>
</feature>
<dbReference type="InterPro" id="IPR038718">
    <property type="entry name" value="SNF2-like_sf"/>
</dbReference>
<evidence type="ECO:0000313" key="14">
    <source>
        <dbReference type="Proteomes" id="UP000298493"/>
    </source>
</evidence>
<dbReference type="Gene3D" id="3.40.50.300">
    <property type="entry name" value="P-loop containing nucleotide triphosphate hydrolases"/>
    <property type="match status" value="1"/>
</dbReference>
<dbReference type="GO" id="GO:0008270">
    <property type="term" value="F:zinc ion binding"/>
    <property type="evidence" value="ECO:0007669"/>
    <property type="project" value="UniProtKB-KW"/>
</dbReference>
<dbReference type="CDD" id="cd18793">
    <property type="entry name" value="SF2_C_SNF"/>
    <property type="match status" value="1"/>
</dbReference>
<keyword evidence="3 7" id="KW-0863">Zinc-finger</keyword>
<dbReference type="PANTHER" id="PTHR45865:SF1">
    <property type="entry name" value="E3 UBIQUITIN-PROTEIN LIGASE SHPRH"/>
    <property type="match status" value="1"/>
</dbReference>
<evidence type="ECO:0000313" key="13">
    <source>
        <dbReference type="EMBL" id="TID27295.1"/>
    </source>
</evidence>
<dbReference type="GO" id="GO:0016787">
    <property type="term" value="F:hydrolase activity"/>
    <property type="evidence" value="ECO:0007669"/>
    <property type="project" value="UniProtKB-KW"/>
</dbReference>
<dbReference type="Pfam" id="PF00176">
    <property type="entry name" value="SNF2-rel_dom"/>
    <property type="match status" value="1"/>
</dbReference>
<evidence type="ECO:0000256" key="7">
    <source>
        <dbReference type="PROSITE-ProRule" id="PRU00175"/>
    </source>
</evidence>
<dbReference type="InterPro" id="IPR014001">
    <property type="entry name" value="Helicase_ATP-bd"/>
</dbReference>
<keyword evidence="5" id="KW-0862">Zinc</keyword>
<comment type="caution">
    <text evidence="13">The sequence shown here is derived from an EMBL/GenBank/DDBJ whole genome shotgun (WGS) entry which is preliminary data.</text>
</comment>
<feature type="domain" description="Helicase C-terminal" evidence="12">
    <location>
        <begin position="1251"/>
        <end position="1410"/>
    </location>
</feature>
<keyword evidence="14" id="KW-1185">Reference proteome</keyword>
<keyword evidence="8" id="KW-0175">Coiled coil</keyword>
<dbReference type="GO" id="GO:0004386">
    <property type="term" value="F:helicase activity"/>
    <property type="evidence" value="ECO:0007669"/>
    <property type="project" value="UniProtKB-KW"/>
</dbReference>
<protein>
    <submittedName>
        <fullName evidence="13">ATP-dependent DNA helicase</fullName>
    </submittedName>
</protein>
<dbReference type="PROSITE" id="PS51192">
    <property type="entry name" value="HELICASE_ATP_BIND_1"/>
    <property type="match status" value="1"/>
</dbReference>
<dbReference type="PROSITE" id="PS00518">
    <property type="entry name" value="ZF_RING_1"/>
    <property type="match status" value="1"/>
</dbReference>
<dbReference type="CDD" id="cd18070">
    <property type="entry name" value="DEXQc_SHPRH"/>
    <property type="match status" value="1"/>
</dbReference>
<dbReference type="SMART" id="SM00487">
    <property type="entry name" value="DEXDc"/>
    <property type="match status" value="1"/>
</dbReference>
<dbReference type="SMART" id="SM00184">
    <property type="entry name" value="RING"/>
    <property type="match status" value="1"/>
</dbReference>
<feature type="region of interest" description="Disordered" evidence="9">
    <location>
        <begin position="33"/>
        <end position="68"/>
    </location>
</feature>
<dbReference type="InterPro" id="IPR059033">
    <property type="entry name" value="C144_05_dom"/>
</dbReference>
<proteinExistence type="predicted"/>
<name>A0A4Z1PCS1_9PEZI</name>
<sequence>MTTIQARVQVIPSVFNRHSDRIDYLPGLHAYLTKEPAGKSPSEQVSNEGPPRKRQRLSEPSPTPVQDEVRSTVVLASIEVHLQFAAIPTNELDETTLRDSQPVPIKLTSLDHDEETSVTILSISTSHLGTAPAQLQIMSVLEGTSIESSGIDTHLKRIIQLQKGATLTRLSSDQVAWAHCTLRMVDDGALLQADIHWAPELICSDSELSLLETYLPTNYTESSESWSPKDFYNNVYVPPADLKVPPSIQSDKMASQLYPFQKRAVHWLLEREGAMFENGKLVTRPSPESPGKQMPVSFHSIRDARGVECFISKLHRIVIQDPWSLLDYNHDILGGILSEEMGLGKTVELAALICLHERPLASSPRNAKGLANSPSTLIITPPHILSQWKSELVTHAPDLSIIHYTGMASASRAEKEQFTVDELLQYDVVLTTYNVLAKEIHFATDPPERSRRFKKQHKARKSPLVLINWWRVCLDEAQMVESGVSKAAKVAQMIPRVNAWAVSGTPIKRHVEDLLGLLIFLRLEPFYSSKQTWQRASKRDLQQLFSRLAIRHNKHSIAHELRIPRQRRSVIVMPFTAIEEQYYAEIFQEMCMHLHLKTNGDPESDEYDPETMADSMRAWLRQLRETCLHPVVGVRNRNALGSRRAPLRTVGEVLETMIEQNETQLRHEECEIVAARTIEAHIVANNKGNISRSRDALQLYTVALTEATGHVDDCRRELNLAHARYKSSKRDGIHRLESDDEGEEGGAQNVRLNVIKKQLHTALGLQQTCAFFVATSYYQIKENEALTAKDSDEYKRLEDLEQTFYDQAKAIRNEMLQENHMAASKAMQKLKRGTGLTFLPKIPTLEINGGIENRKLLEKMDHISELLDEQACWIEKWRSKIFDILTKPLVDQDEGVEITGDEYEDSTKVQDELPIYTLALRAMIADRHRLITGETNFLIEGDQKKPNEMRHQRSDGEVVKAIKLAKDGKGHDPKLTLELLNIRNKIKPKKDDESLKHLIADCRRMATNLQWATGQISVNRANIETSIIKKLLKDVQQISHGQEEALKDLKAGQEAFRNCMNLRVAYYKQVQVISDTVAPWRDELDEDLDKQALEKQAQRQEHTEEKLSTLRTKRRFLLHLRDDSNGEQDRMCVICRDTFENGVLTVCGHTYCKDCITFWFKTHRTCPECRARLKVTDFHDITYKPQEIMAREELNLSTWPKSQTESSTVAARPGSPSTTTSSAIYSDMKSETMREIKSIDLSSSYGTKIDTIARHLLWLRANDPGAKSIVFSQYSEFLSTLAVALTRFDIGHVSIRTAKGVDKFRKDPSKEVFLLDAKSDSSGLNLVNATHVFLCEPLINAAIELQAIARVHRIGQLRETRVYMYLISDTVEEAIYDMSVSRRLAHIGTTASHKMAETHASSPMEPRAVTRQATGDKNKVLERDLEEANNIEIQQAPLSKLLAKGKSGGEFVDGEDLWNCLFGKARTRKSYLASLAEEDREVIADAAEHRKDVERVRSAAIEERMALMETLNDAR</sequence>
<dbReference type="GO" id="GO:0061630">
    <property type="term" value="F:ubiquitin protein ligase activity"/>
    <property type="evidence" value="ECO:0007669"/>
    <property type="project" value="TreeGrafter"/>
</dbReference>
<feature type="domain" description="RING-type" evidence="10">
    <location>
        <begin position="1132"/>
        <end position="1170"/>
    </location>
</feature>
<keyword evidence="2" id="KW-0547">Nucleotide-binding</keyword>
<evidence type="ECO:0000256" key="3">
    <source>
        <dbReference type="ARBA" id="ARBA00022771"/>
    </source>
</evidence>
<dbReference type="GO" id="GO:0005524">
    <property type="term" value="F:ATP binding"/>
    <property type="evidence" value="ECO:0007669"/>
    <property type="project" value="InterPro"/>
</dbReference>
<dbReference type="InterPro" id="IPR027417">
    <property type="entry name" value="P-loop_NTPase"/>
</dbReference>